<keyword evidence="6" id="KW-1185">Reference proteome</keyword>
<dbReference type="SUPFAM" id="SSF54368">
    <property type="entry name" value="Glutamine synthetase, N-terminal domain"/>
    <property type="match status" value="1"/>
</dbReference>
<gene>
    <name evidence="5" type="ordered locus">Fbal_1136</name>
</gene>
<dbReference type="InterPro" id="IPR014746">
    <property type="entry name" value="Gln_synth/guanido_kin_cat_dom"/>
</dbReference>
<dbReference type="Proteomes" id="UP000006683">
    <property type="component" value="Chromosome"/>
</dbReference>
<dbReference type="EMBL" id="CP002209">
    <property type="protein sequence ID" value="ADN75345.1"/>
    <property type="molecule type" value="Genomic_DNA"/>
</dbReference>
<reference evidence="5 6" key="1">
    <citation type="journal article" date="2010" name="Stand. Genomic Sci.">
        <title>Complete genome sequence of Ferrimonas balearica type strain (PAT).</title>
        <authorList>
            <person name="Nolan M."/>
            <person name="Sikorski J."/>
            <person name="Davenport K."/>
            <person name="Lucas S."/>
            <person name="Glavina Del Rio T."/>
            <person name="Tice H."/>
            <person name="Cheng J."/>
            <person name="Goodwin L."/>
            <person name="Pitluck S."/>
            <person name="Liolios K."/>
            <person name="Ivanova N."/>
            <person name="Mavromatis K."/>
            <person name="Ovchinnikova G."/>
            <person name="Pati A."/>
            <person name="Chen A."/>
            <person name="Palaniappan K."/>
            <person name="Land M."/>
            <person name="Hauser L."/>
            <person name="Chang Y."/>
            <person name="Jeffries C."/>
            <person name="Tapia R."/>
            <person name="Brettin T."/>
            <person name="Detter J."/>
            <person name="Han C."/>
            <person name="Yasawong M."/>
            <person name="Rohde M."/>
            <person name="Tindall B."/>
            <person name="Goker M."/>
            <person name="Woyke T."/>
            <person name="Bristow J."/>
            <person name="Eisen J."/>
            <person name="Markowitz V."/>
            <person name="Hugenholtz P."/>
            <person name="Kyrpides N."/>
            <person name="Klenk H."/>
            <person name="Lapidus A."/>
        </authorList>
    </citation>
    <scope>NUCLEOTIDE SEQUENCE [LARGE SCALE GENOMIC DNA]</scope>
    <source>
        <strain evidence="6">DSM 9799 / CCM 4581 / KCTC 23876 / PAT</strain>
    </source>
</reference>
<dbReference type="Gene3D" id="3.10.20.70">
    <property type="entry name" value="Glutamine synthetase, N-terminal domain"/>
    <property type="match status" value="1"/>
</dbReference>
<evidence type="ECO:0000259" key="4">
    <source>
        <dbReference type="PROSITE" id="PS51987"/>
    </source>
</evidence>
<accession>E1SVJ9</accession>
<dbReference type="SMART" id="SM01230">
    <property type="entry name" value="Gln-synt_C"/>
    <property type="match status" value="1"/>
</dbReference>
<dbReference type="GO" id="GO:0004356">
    <property type="term" value="F:glutamine synthetase activity"/>
    <property type="evidence" value="ECO:0007669"/>
    <property type="project" value="InterPro"/>
</dbReference>
<dbReference type="GO" id="GO:0006542">
    <property type="term" value="P:glutamine biosynthetic process"/>
    <property type="evidence" value="ECO:0007669"/>
    <property type="project" value="InterPro"/>
</dbReference>
<dbReference type="GO" id="GO:0034024">
    <property type="term" value="F:glutamate-putrescine ligase activity"/>
    <property type="evidence" value="ECO:0007669"/>
    <property type="project" value="UniProtKB-EC"/>
</dbReference>
<keyword evidence="1 5" id="KW-0436">Ligase</keyword>
<evidence type="ECO:0000256" key="2">
    <source>
        <dbReference type="PROSITE-ProRule" id="PRU01331"/>
    </source>
</evidence>
<name>E1SVJ9_FERBD</name>
<dbReference type="PANTHER" id="PTHR43785">
    <property type="entry name" value="GAMMA-GLUTAMYLPUTRESCINE SYNTHETASE"/>
    <property type="match status" value="1"/>
</dbReference>
<evidence type="ECO:0000256" key="1">
    <source>
        <dbReference type="ARBA" id="ARBA00022598"/>
    </source>
</evidence>
<dbReference type="STRING" id="550540.Fbal_1136"/>
<dbReference type="EC" id="6.3.1.11" evidence="5"/>
<proteinExistence type="inferred from homology"/>
<dbReference type="Pfam" id="PF00120">
    <property type="entry name" value="Gln-synt_C"/>
    <property type="match status" value="1"/>
</dbReference>
<dbReference type="OrthoDB" id="9789509at2"/>
<evidence type="ECO:0000313" key="6">
    <source>
        <dbReference type="Proteomes" id="UP000006683"/>
    </source>
</evidence>
<dbReference type="eggNOG" id="COG0174">
    <property type="taxonomic scope" value="Bacteria"/>
</dbReference>
<organism evidence="5 6">
    <name type="scientific">Ferrimonas balearica (strain DSM 9799 / CCM 4581 / KCTC 23876 / PAT)</name>
    <dbReference type="NCBI Taxonomy" id="550540"/>
    <lineage>
        <taxon>Bacteria</taxon>
        <taxon>Pseudomonadati</taxon>
        <taxon>Pseudomonadota</taxon>
        <taxon>Gammaproteobacteria</taxon>
        <taxon>Alteromonadales</taxon>
        <taxon>Ferrimonadaceae</taxon>
        <taxon>Ferrimonas</taxon>
    </lineage>
</organism>
<dbReference type="SUPFAM" id="SSF55931">
    <property type="entry name" value="Glutamine synthetase/guanido kinase"/>
    <property type="match status" value="1"/>
</dbReference>
<dbReference type="GO" id="GO:0006598">
    <property type="term" value="P:polyamine catabolic process"/>
    <property type="evidence" value="ECO:0007669"/>
    <property type="project" value="TreeGrafter"/>
</dbReference>
<dbReference type="InterPro" id="IPR036651">
    <property type="entry name" value="Gln_synt_N_sf"/>
</dbReference>
<dbReference type="InterPro" id="IPR008146">
    <property type="entry name" value="Gln_synth_cat_dom"/>
</dbReference>
<dbReference type="Gene3D" id="3.30.590.10">
    <property type="entry name" value="Glutamine synthetase/guanido kinase, catalytic domain"/>
    <property type="match status" value="1"/>
</dbReference>
<dbReference type="PROSITE" id="PS51987">
    <property type="entry name" value="GS_CATALYTIC"/>
    <property type="match status" value="1"/>
</dbReference>
<feature type="domain" description="GS catalytic" evidence="4">
    <location>
        <begin position="127"/>
        <end position="459"/>
    </location>
</feature>
<dbReference type="PANTHER" id="PTHR43785:SF12">
    <property type="entry name" value="TYPE-1 GLUTAMINE SYNTHETASE 2"/>
    <property type="match status" value="1"/>
</dbReference>
<dbReference type="RefSeq" id="WP_013344651.1">
    <property type="nucleotide sequence ID" value="NC_014541.1"/>
</dbReference>
<dbReference type="AlphaFoldDB" id="E1SVJ9"/>
<evidence type="ECO:0000256" key="3">
    <source>
        <dbReference type="RuleBase" id="RU000384"/>
    </source>
</evidence>
<dbReference type="GeneID" id="67181371"/>
<protein>
    <submittedName>
        <fullName evidence="5">Glutamate--putrescine ligase</fullName>
        <ecNumber evidence="5">6.3.1.11</ecNumber>
    </submittedName>
</protein>
<comment type="similarity">
    <text evidence="2 3">Belongs to the glutamine synthetase family.</text>
</comment>
<dbReference type="HOGENOM" id="CLU_017290_0_0_6"/>
<sequence>MGKHLNLVSEQETGLTPAQFIKANPELASIDLLLPDINGVFRGKRMQPEQLDKVLQDGVCLPASVFGLDITGETSEETGLGFTSGDQDRRCALLPHTLALAPWQAKPMAQAMITMLDDDGEPFPAEPRNVLSQQVAALAELGLTACVAVELEFYLVDPKHDQDGMAQAPMSPDGEHRVTATQCYSVDDLDHYSEFLDEVNAVCRVQRIPASNAVAEYAPGQFEINLNHLPDPIAACDQAMLLKRVIRGVAQKHGHKATFMAKPHQTQCGSGMHIHLSLLDNQGKNRFAADHQLLKHAVGGLLEMMPASQLLFAPHANSYRRLQPDMFVPMAPTWGYDNRTVALRIPNGPESDTRIEHRVAGADANPYLVTAAILAGARHGIAQQCQPGDPVEGDANALDLPSLPYRWADALATFQAPSALRAALGDTFCDIYASVKAAEIQRFEQQITPLEMQWYQDTI</sequence>
<evidence type="ECO:0000313" key="5">
    <source>
        <dbReference type="EMBL" id="ADN75345.1"/>
    </source>
</evidence>
<dbReference type="KEGG" id="fbl:Fbal_1136"/>